<evidence type="ECO:0000313" key="8">
    <source>
        <dbReference type="Proteomes" id="UP000249746"/>
    </source>
</evidence>
<evidence type="ECO:0000256" key="3">
    <source>
        <dbReference type="ARBA" id="ARBA00022692"/>
    </source>
</evidence>
<keyword evidence="4 6" id="KW-1133">Transmembrane helix</keyword>
<feature type="transmembrane region" description="Helical" evidence="6">
    <location>
        <begin position="206"/>
        <end position="231"/>
    </location>
</feature>
<proteinExistence type="inferred from homology"/>
<comment type="subcellular location">
    <subcellularLocation>
        <location evidence="1">Membrane</location>
        <topology evidence="1">Multi-pass membrane protein</topology>
    </subcellularLocation>
</comment>
<keyword evidence="5 6" id="KW-0472">Membrane</keyword>
<evidence type="ECO:0000313" key="7">
    <source>
        <dbReference type="EMBL" id="PZT48604.1"/>
    </source>
</evidence>
<dbReference type="EMBL" id="NBIU01000005">
    <property type="protein sequence ID" value="PZT48604.1"/>
    <property type="molecule type" value="Genomic_DNA"/>
</dbReference>
<dbReference type="RefSeq" id="WP_111229325.1">
    <property type="nucleotide sequence ID" value="NZ_NBIU01000005.1"/>
</dbReference>
<keyword evidence="3 6" id="KW-0812">Transmembrane</keyword>
<dbReference type="Pfam" id="PF01594">
    <property type="entry name" value="AI-2E_transport"/>
    <property type="match status" value="1"/>
</dbReference>
<evidence type="ECO:0000256" key="1">
    <source>
        <dbReference type="ARBA" id="ARBA00004141"/>
    </source>
</evidence>
<protein>
    <submittedName>
        <fullName evidence="7">AI-2E family transporter</fullName>
    </submittedName>
</protein>
<gene>
    <name evidence="7" type="ORF">B6S12_02900</name>
</gene>
<dbReference type="PANTHER" id="PTHR21716">
    <property type="entry name" value="TRANSMEMBRANE PROTEIN"/>
    <property type="match status" value="1"/>
</dbReference>
<reference evidence="7 8" key="1">
    <citation type="submission" date="2017-03" db="EMBL/GenBank/DDBJ databases">
        <title>Genomic and clinical evidence uncovers the enterohepatic species Helicobacter valdiviensis as a potential human intestinal pathogen.</title>
        <authorList>
            <person name="Fresia P."/>
            <person name="Jara R."/>
            <person name="Sierra R."/>
            <person name="Ferres I."/>
            <person name="Greif G."/>
            <person name="Iraola G."/>
            <person name="Collado L."/>
        </authorList>
    </citation>
    <scope>NUCLEOTIDE SEQUENCE [LARGE SCALE GENOMIC DNA]</scope>
    <source>
        <strain evidence="7 8">WBE14</strain>
    </source>
</reference>
<comment type="caution">
    <text evidence="7">The sequence shown here is derived from an EMBL/GenBank/DDBJ whole genome shotgun (WGS) entry which is preliminary data.</text>
</comment>
<dbReference type="AlphaFoldDB" id="A0A2W6MVQ9"/>
<organism evidence="7 8">
    <name type="scientific">Helicobacter valdiviensis</name>
    <dbReference type="NCBI Taxonomy" id="1458358"/>
    <lineage>
        <taxon>Bacteria</taxon>
        <taxon>Pseudomonadati</taxon>
        <taxon>Campylobacterota</taxon>
        <taxon>Epsilonproteobacteria</taxon>
        <taxon>Campylobacterales</taxon>
        <taxon>Helicobacteraceae</taxon>
        <taxon>Helicobacter</taxon>
    </lineage>
</organism>
<feature type="transmembrane region" description="Helical" evidence="6">
    <location>
        <begin position="57"/>
        <end position="80"/>
    </location>
</feature>
<feature type="transmembrane region" description="Helical" evidence="6">
    <location>
        <begin position="154"/>
        <end position="174"/>
    </location>
</feature>
<feature type="transmembrane region" description="Helical" evidence="6">
    <location>
        <begin position="268"/>
        <end position="286"/>
    </location>
</feature>
<evidence type="ECO:0000256" key="5">
    <source>
        <dbReference type="ARBA" id="ARBA00023136"/>
    </source>
</evidence>
<name>A0A2W6MVQ9_9HELI</name>
<dbReference type="InterPro" id="IPR002549">
    <property type="entry name" value="AI-2E-like"/>
</dbReference>
<feature type="transmembrane region" description="Helical" evidence="6">
    <location>
        <begin position="7"/>
        <end position="26"/>
    </location>
</feature>
<evidence type="ECO:0000256" key="4">
    <source>
        <dbReference type="ARBA" id="ARBA00022989"/>
    </source>
</evidence>
<keyword evidence="8" id="KW-1185">Reference proteome</keyword>
<feature type="transmembrane region" description="Helical" evidence="6">
    <location>
        <begin position="32"/>
        <end position="50"/>
    </location>
</feature>
<evidence type="ECO:0000256" key="6">
    <source>
        <dbReference type="SAM" id="Phobius"/>
    </source>
</evidence>
<dbReference type="Proteomes" id="UP000249746">
    <property type="component" value="Unassembled WGS sequence"/>
</dbReference>
<evidence type="ECO:0000256" key="2">
    <source>
        <dbReference type="ARBA" id="ARBA00009773"/>
    </source>
</evidence>
<feature type="transmembrane region" description="Helical" evidence="6">
    <location>
        <begin position="237"/>
        <end position="261"/>
    </location>
</feature>
<comment type="similarity">
    <text evidence="2">Belongs to the autoinducer-2 exporter (AI-2E) (TC 2.A.86) family.</text>
</comment>
<dbReference type="PANTHER" id="PTHR21716:SF4">
    <property type="entry name" value="TRANSMEMBRANE PROTEIN 245"/>
    <property type="match status" value="1"/>
</dbReference>
<dbReference type="GO" id="GO:0016020">
    <property type="term" value="C:membrane"/>
    <property type="evidence" value="ECO:0007669"/>
    <property type="project" value="UniProtKB-SubCell"/>
</dbReference>
<sequence>MSIARRNYFFLIAFLLTILALFKLYLPFLANMLVAFLLFIATHVLYRFLLQKIKNNFLTSFLLTTLLVLLCFVPLVYMGINFANLAKNFDFGNFQNFIMDSHLKIITFFNSSLEYLPDEISLQAREWIAAFDKLDYAEIFKQILNFFAGLGKNGISFLSDAVIVVIFLFFFYFYGDRVGRFFLSLVPFSANEVKSIYEEVSAVISIVFYSSILSMMLQGILFAILMMFYGYNATLLGIFYGFASLVPIVGGGLVFIPIALYELYLGNIAGAIIISLYSMIVIATLADNGLKPLIIAFINRKLVKTPVMINEMLIFFAIIAGLSSFGFWGIILGPAITALFIALLRLYQKYSLN</sequence>
<accession>A0A2W6MVQ9</accession>
<feature type="transmembrane region" description="Helical" evidence="6">
    <location>
        <begin position="312"/>
        <end position="344"/>
    </location>
</feature>
<dbReference type="OrthoDB" id="5348369at2"/>